<organism evidence="1 2">
    <name type="scientific">Mesorhizobium plurifarium</name>
    <dbReference type="NCBI Taxonomy" id="69974"/>
    <lineage>
        <taxon>Bacteria</taxon>
        <taxon>Pseudomonadati</taxon>
        <taxon>Pseudomonadota</taxon>
        <taxon>Alphaproteobacteria</taxon>
        <taxon>Hyphomicrobiales</taxon>
        <taxon>Phyllobacteriaceae</taxon>
        <taxon>Mesorhizobium</taxon>
    </lineage>
</organism>
<name>A0A0K2VYU6_MESPL</name>
<dbReference type="EMBL" id="CCND01000013">
    <property type="protein sequence ID" value="CDX57078.1"/>
    <property type="molecule type" value="Genomic_DNA"/>
</dbReference>
<dbReference type="AlphaFoldDB" id="A0A0K2VYU6"/>
<evidence type="ECO:0000313" key="2">
    <source>
        <dbReference type="Proteomes" id="UP000182888"/>
    </source>
</evidence>
<gene>
    <name evidence="1" type="ORF">MPL1032_200043</name>
</gene>
<reference evidence="2" key="1">
    <citation type="submission" date="2014-08" db="EMBL/GenBank/DDBJ databases">
        <authorList>
            <person name="Edwards T."/>
        </authorList>
    </citation>
    <scope>NUCLEOTIDE SEQUENCE [LARGE SCALE GENOMIC DNA]</scope>
</reference>
<sequence>MSEPFGTPISCQATSTAGIREHDSVITGSWLIDKLCDPLITFLTQSIRLSVQQEEQDIRETDECRADPWR</sequence>
<dbReference type="Proteomes" id="UP000182888">
    <property type="component" value="Unassembled WGS sequence"/>
</dbReference>
<accession>A0A0K2VYU6</accession>
<evidence type="ECO:0000313" key="1">
    <source>
        <dbReference type="EMBL" id="CDX57078.1"/>
    </source>
</evidence>
<proteinExistence type="predicted"/>
<protein>
    <submittedName>
        <fullName evidence="1">Uncharacterized protein</fullName>
    </submittedName>
</protein>